<sequence>MGWKALGGLAAAVLGLLFAVQNAAVVEIRFLFWSLAVSRAVLVVLLLAVGFLVGWIAHGLFSRRKA</sequence>
<evidence type="ECO:0000259" key="6">
    <source>
        <dbReference type="Pfam" id="PF06305"/>
    </source>
</evidence>
<keyword evidence="1" id="KW-1003">Cell membrane</keyword>
<evidence type="ECO:0000256" key="1">
    <source>
        <dbReference type="ARBA" id="ARBA00022475"/>
    </source>
</evidence>
<keyword evidence="8" id="KW-1185">Reference proteome</keyword>
<evidence type="ECO:0000313" key="8">
    <source>
        <dbReference type="Proteomes" id="UP000469346"/>
    </source>
</evidence>
<evidence type="ECO:0000313" key="7">
    <source>
        <dbReference type="EMBL" id="NDY41356.1"/>
    </source>
</evidence>
<dbReference type="InterPro" id="IPR010445">
    <property type="entry name" value="LapA_dom"/>
</dbReference>
<keyword evidence="3 5" id="KW-1133">Transmembrane helix</keyword>
<protein>
    <submittedName>
        <fullName evidence="7">DUF1049 domain-containing protein</fullName>
    </submittedName>
</protein>
<dbReference type="EMBL" id="JAAGRR010000002">
    <property type="protein sequence ID" value="NDY41356.1"/>
    <property type="molecule type" value="Genomic_DNA"/>
</dbReference>
<dbReference type="Pfam" id="PF06305">
    <property type="entry name" value="LapA_dom"/>
    <property type="match status" value="1"/>
</dbReference>
<accession>A0A6N9TS05</accession>
<evidence type="ECO:0000256" key="4">
    <source>
        <dbReference type="ARBA" id="ARBA00023136"/>
    </source>
</evidence>
<keyword evidence="2 5" id="KW-0812">Transmembrane</keyword>
<evidence type="ECO:0000256" key="3">
    <source>
        <dbReference type="ARBA" id="ARBA00022989"/>
    </source>
</evidence>
<evidence type="ECO:0000256" key="2">
    <source>
        <dbReference type="ARBA" id="ARBA00022692"/>
    </source>
</evidence>
<comment type="caution">
    <text evidence="7">The sequence shown here is derived from an EMBL/GenBank/DDBJ whole genome shotgun (WGS) entry which is preliminary data.</text>
</comment>
<feature type="transmembrane region" description="Helical" evidence="5">
    <location>
        <begin position="39"/>
        <end position="61"/>
    </location>
</feature>
<reference evidence="7 8" key="1">
    <citation type="submission" date="2020-02" db="EMBL/GenBank/DDBJ databases">
        <title>Comparative genomics of sulfur disproportionating microorganisms.</title>
        <authorList>
            <person name="Ward L.M."/>
            <person name="Bertran E."/>
            <person name="Johnston D.T."/>
        </authorList>
    </citation>
    <scope>NUCLEOTIDE SEQUENCE [LARGE SCALE GENOMIC DNA]</scope>
    <source>
        <strain evidence="7 8">DSM 100025</strain>
    </source>
</reference>
<proteinExistence type="predicted"/>
<feature type="domain" description="Lipopolysaccharide assembly protein A" evidence="6">
    <location>
        <begin position="21"/>
        <end position="61"/>
    </location>
</feature>
<dbReference type="Proteomes" id="UP000469346">
    <property type="component" value="Unassembled WGS sequence"/>
</dbReference>
<dbReference type="GO" id="GO:0005886">
    <property type="term" value="C:plasma membrane"/>
    <property type="evidence" value="ECO:0007669"/>
    <property type="project" value="InterPro"/>
</dbReference>
<gene>
    <name evidence="7" type="ORF">G3N55_00630</name>
</gene>
<keyword evidence="4 5" id="KW-0472">Membrane</keyword>
<organism evidence="7 8">
    <name type="scientific">Dissulfurirhabdus thermomarina</name>
    <dbReference type="NCBI Taxonomy" id="1765737"/>
    <lineage>
        <taxon>Bacteria</taxon>
        <taxon>Deltaproteobacteria</taxon>
        <taxon>Dissulfurirhabdaceae</taxon>
        <taxon>Dissulfurirhabdus</taxon>
    </lineage>
</organism>
<name>A0A6N9TS05_DISTH</name>
<evidence type="ECO:0000256" key="5">
    <source>
        <dbReference type="SAM" id="Phobius"/>
    </source>
</evidence>
<dbReference type="AlphaFoldDB" id="A0A6N9TS05"/>